<feature type="signal peptide" evidence="1">
    <location>
        <begin position="1"/>
        <end position="21"/>
    </location>
</feature>
<evidence type="ECO:0000313" key="4">
    <source>
        <dbReference type="Proteomes" id="UP000237819"/>
    </source>
</evidence>
<proteinExistence type="predicted"/>
<keyword evidence="1" id="KW-0732">Signal</keyword>
<comment type="caution">
    <text evidence="3">The sequence shown here is derived from an EMBL/GenBank/DDBJ whole genome shotgun (WGS) entry which is preliminary data.</text>
</comment>
<dbReference type="InterPro" id="IPR027275">
    <property type="entry name" value="PRC-brl_dom"/>
</dbReference>
<sequence>MLVTRFLGLFLTAALVVPAIADDNTATKSNDGGVSTEVRKENQKKMDGRLAASQVIGASIYGVNKDETIGSVNDIVMNKDGEVVYVIVGSGGLAGVGETDHAVPAKAVQVNWISDGDNDADKELKISLPMTAEDLKNAPALSLEHASDLTVASFADRNSKYFKQTDGKQMNADNMYLVSEIDGLSATGTDNESLGTVADIVFTHNDACKAEYYIIGTGGVAGIGAKYTAVPVNKVTVTKTADNQYTAAVQANETILGAAPKVTSDHYYSELGDKNVRENVETAFSESEAK</sequence>
<dbReference type="InterPro" id="IPR011033">
    <property type="entry name" value="PRC_barrel-like_sf"/>
</dbReference>
<dbReference type="AlphaFoldDB" id="A0A2S8GPL8"/>
<accession>A0A2S8GPL8</accession>
<dbReference type="RefSeq" id="WP_105335333.1">
    <property type="nucleotide sequence ID" value="NZ_PUHZ01000010.1"/>
</dbReference>
<dbReference type="EMBL" id="PUHZ01000010">
    <property type="protein sequence ID" value="PQO46362.1"/>
    <property type="molecule type" value="Genomic_DNA"/>
</dbReference>
<dbReference type="OrthoDB" id="258018at2"/>
<gene>
    <name evidence="3" type="ORF">C5Y93_10295</name>
</gene>
<feature type="chain" id="PRO_5015690718" description="PRC-barrel domain-containing protein" evidence="1">
    <location>
        <begin position="22"/>
        <end position="290"/>
    </location>
</feature>
<dbReference type="Gene3D" id="2.30.30.240">
    <property type="entry name" value="PRC-barrel domain"/>
    <property type="match status" value="2"/>
</dbReference>
<organism evidence="3 4">
    <name type="scientific">Blastopirellula marina</name>
    <dbReference type="NCBI Taxonomy" id="124"/>
    <lineage>
        <taxon>Bacteria</taxon>
        <taxon>Pseudomonadati</taxon>
        <taxon>Planctomycetota</taxon>
        <taxon>Planctomycetia</taxon>
        <taxon>Pirellulales</taxon>
        <taxon>Pirellulaceae</taxon>
        <taxon>Blastopirellula</taxon>
    </lineage>
</organism>
<dbReference type="PANTHER" id="PTHR36505:SF1">
    <property type="entry name" value="BLR1072 PROTEIN"/>
    <property type="match status" value="1"/>
</dbReference>
<evidence type="ECO:0000313" key="3">
    <source>
        <dbReference type="EMBL" id="PQO46362.1"/>
    </source>
</evidence>
<feature type="domain" description="PRC-barrel" evidence="2">
    <location>
        <begin position="174"/>
        <end position="239"/>
    </location>
</feature>
<evidence type="ECO:0000259" key="2">
    <source>
        <dbReference type="Pfam" id="PF05239"/>
    </source>
</evidence>
<name>A0A2S8GPL8_9BACT</name>
<dbReference type="SUPFAM" id="SSF50346">
    <property type="entry name" value="PRC-barrel domain"/>
    <property type="match status" value="2"/>
</dbReference>
<dbReference type="PANTHER" id="PTHR36505">
    <property type="entry name" value="BLR1072 PROTEIN"/>
    <property type="match status" value="1"/>
</dbReference>
<evidence type="ECO:0000256" key="1">
    <source>
        <dbReference type="SAM" id="SignalP"/>
    </source>
</evidence>
<protein>
    <recommendedName>
        <fullName evidence="2">PRC-barrel domain-containing protein</fullName>
    </recommendedName>
</protein>
<dbReference type="Pfam" id="PF05239">
    <property type="entry name" value="PRC"/>
    <property type="match status" value="2"/>
</dbReference>
<reference evidence="3 4" key="1">
    <citation type="submission" date="2018-02" db="EMBL/GenBank/DDBJ databases">
        <title>Comparative genomes isolates from brazilian mangrove.</title>
        <authorList>
            <person name="Araujo J.E."/>
            <person name="Taketani R.G."/>
            <person name="Silva M.C.P."/>
            <person name="Loureco M.V."/>
            <person name="Andreote F.D."/>
        </authorList>
    </citation>
    <scope>NUCLEOTIDE SEQUENCE [LARGE SCALE GENOMIC DNA]</scope>
    <source>
        <strain evidence="3 4">Nap-Phe MGV</strain>
    </source>
</reference>
<feature type="domain" description="PRC-barrel" evidence="2">
    <location>
        <begin position="50"/>
        <end position="117"/>
    </location>
</feature>
<dbReference type="Proteomes" id="UP000237819">
    <property type="component" value="Unassembled WGS sequence"/>
</dbReference>